<feature type="signal peptide" evidence="3">
    <location>
        <begin position="1"/>
        <end position="27"/>
    </location>
</feature>
<feature type="chain" id="PRO_5021823958" evidence="3">
    <location>
        <begin position="28"/>
        <end position="224"/>
    </location>
</feature>
<protein>
    <submittedName>
        <fullName evidence="5">Heavy-metal-associated domain protein</fullName>
    </submittedName>
</protein>
<feature type="region of interest" description="Disordered" evidence="2">
    <location>
        <begin position="205"/>
        <end position="224"/>
    </location>
</feature>
<evidence type="ECO:0000259" key="4">
    <source>
        <dbReference type="PROSITE" id="PS50846"/>
    </source>
</evidence>
<dbReference type="Gene3D" id="3.30.70.100">
    <property type="match status" value="2"/>
</dbReference>
<dbReference type="GO" id="GO:0046872">
    <property type="term" value="F:metal ion binding"/>
    <property type="evidence" value="ECO:0007669"/>
    <property type="project" value="UniProtKB-KW"/>
</dbReference>
<dbReference type="OrthoDB" id="268695at2"/>
<organism evidence="5 6">
    <name type="scientific">Pirellulimonas nuda</name>
    <dbReference type="NCBI Taxonomy" id="2528009"/>
    <lineage>
        <taxon>Bacteria</taxon>
        <taxon>Pseudomonadati</taxon>
        <taxon>Planctomycetota</taxon>
        <taxon>Planctomycetia</taxon>
        <taxon>Pirellulales</taxon>
        <taxon>Lacipirellulaceae</taxon>
        <taxon>Pirellulimonas</taxon>
    </lineage>
</organism>
<gene>
    <name evidence="5" type="ORF">Pla175_25750</name>
</gene>
<evidence type="ECO:0000256" key="1">
    <source>
        <dbReference type="ARBA" id="ARBA00022723"/>
    </source>
</evidence>
<evidence type="ECO:0000313" key="5">
    <source>
        <dbReference type="EMBL" id="QDU89188.1"/>
    </source>
</evidence>
<dbReference type="PROSITE" id="PS01047">
    <property type="entry name" value="HMA_1"/>
    <property type="match status" value="1"/>
</dbReference>
<dbReference type="PANTHER" id="PTHR22814:SF336">
    <property type="entry name" value="HEAVY METAL-ASSOCIATED ISOPRENYLATED PLANT PROTEIN 23"/>
    <property type="match status" value="1"/>
</dbReference>
<dbReference type="PANTHER" id="PTHR22814">
    <property type="entry name" value="COPPER TRANSPORT PROTEIN ATOX1-RELATED"/>
    <property type="match status" value="1"/>
</dbReference>
<dbReference type="KEGG" id="pnd:Pla175_25750"/>
<name>A0A518DCI5_9BACT</name>
<dbReference type="RefSeq" id="WP_145285209.1">
    <property type="nucleotide sequence ID" value="NZ_CP036291.1"/>
</dbReference>
<dbReference type="SUPFAM" id="SSF55008">
    <property type="entry name" value="HMA, heavy metal-associated domain"/>
    <property type="match status" value="2"/>
</dbReference>
<proteinExistence type="predicted"/>
<dbReference type="AlphaFoldDB" id="A0A518DCI5"/>
<dbReference type="InterPro" id="IPR036163">
    <property type="entry name" value="HMA_dom_sf"/>
</dbReference>
<evidence type="ECO:0000256" key="2">
    <source>
        <dbReference type="SAM" id="MobiDB-lite"/>
    </source>
</evidence>
<dbReference type="Proteomes" id="UP000317429">
    <property type="component" value="Chromosome"/>
</dbReference>
<accession>A0A518DCI5</accession>
<keyword evidence="3" id="KW-0732">Signal</keyword>
<dbReference type="InterPro" id="IPR017969">
    <property type="entry name" value="Heavy-metal-associated_CS"/>
</dbReference>
<keyword evidence="1" id="KW-0479">Metal-binding</keyword>
<evidence type="ECO:0000256" key="3">
    <source>
        <dbReference type="SAM" id="SignalP"/>
    </source>
</evidence>
<dbReference type="InterPro" id="IPR006121">
    <property type="entry name" value="HMA_dom"/>
</dbReference>
<sequence length="224" mass="23111" precursor="true">MCDGRKDWRWLAATLALGALCSAPAVAAPVRSVEIVVEKMCCQGCARKVAGSLYTAKGVRGVEANVAAHTVTVQAPAGGAASLGALWEAVVAGDGGPTEMRTAEAVYRLTPAEDPKAAAAAPFAIRVENLHCQECAQKIATQLYGVKGVKQVSVTMNDATLFVQASAETRLCPWAAVDVVSRAGERAVAVTGPHGELTVEWAAEAATPSQPRHAVRAAPGGNVR</sequence>
<evidence type="ECO:0000313" key="6">
    <source>
        <dbReference type="Proteomes" id="UP000317429"/>
    </source>
</evidence>
<dbReference type="PROSITE" id="PS50846">
    <property type="entry name" value="HMA_2"/>
    <property type="match status" value="1"/>
</dbReference>
<reference evidence="5 6" key="1">
    <citation type="submission" date="2019-02" db="EMBL/GenBank/DDBJ databases">
        <title>Deep-cultivation of Planctomycetes and their phenomic and genomic characterization uncovers novel biology.</title>
        <authorList>
            <person name="Wiegand S."/>
            <person name="Jogler M."/>
            <person name="Boedeker C."/>
            <person name="Pinto D."/>
            <person name="Vollmers J."/>
            <person name="Rivas-Marin E."/>
            <person name="Kohn T."/>
            <person name="Peeters S.H."/>
            <person name="Heuer A."/>
            <person name="Rast P."/>
            <person name="Oberbeckmann S."/>
            <person name="Bunk B."/>
            <person name="Jeske O."/>
            <person name="Meyerdierks A."/>
            <person name="Storesund J.E."/>
            <person name="Kallscheuer N."/>
            <person name="Luecker S."/>
            <person name="Lage O.M."/>
            <person name="Pohl T."/>
            <person name="Merkel B.J."/>
            <person name="Hornburger P."/>
            <person name="Mueller R.-W."/>
            <person name="Bruemmer F."/>
            <person name="Labrenz M."/>
            <person name="Spormann A.M."/>
            <person name="Op den Camp H."/>
            <person name="Overmann J."/>
            <person name="Amann R."/>
            <person name="Jetten M.S.M."/>
            <person name="Mascher T."/>
            <person name="Medema M.H."/>
            <person name="Devos D.P."/>
            <person name="Kaster A.-K."/>
            <person name="Ovreas L."/>
            <person name="Rohde M."/>
            <person name="Galperin M.Y."/>
            <person name="Jogler C."/>
        </authorList>
    </citation>
    <scope>NUCLEOTIDE SEQUENCE [LARGE SCALE GENOMIC DNA]</scope>
    <source>
        <strain evidence="5 6">Pla175</strain>
    </source>
</reference>
<dbReference type="EMBL" id="CP036291">
    <property type="protein sequence ID" value="QDU89188.1"/>
    <property type="molecule type" value="Genomic_DNA"/>
</dbReference>
<feature type="domain" description="HMA" evidence="4">
    <location>
        <begin position="121"/>
        <end position="188"/>
    </location>
</feature>
<dbReference type="CDD" id="cd00371">
    <property type="entry name" value="HMA"/>
    <property type="match status" value="2"/>
</dbReference>
<keyword evidence="6" id="KW-1185">Reference proteome</keyword>
<dbReference type="Pfam" id="PF00403">
    <property type="entry name" value="HMA"/>
    <property type="match status" value="2"/>
</dbReference>